<organism evidence="1">
    <name type="scientific">uncultured Caudovirales phage</name>
    <dbReference type="NCBI Taxonomy" id="2100421"/>
    <lineage>
        <taxon>Viruses</taxon>
        <taxon>Duplodnaviria</taxon>
        <taxon>Heunggongvirae</taxon>
        <taxon>Uroviricota</taxon>
        <taxon>Caudoviricetes</taxon>
        <taxon>Peduoviridae</taxon>
        <taxon>Maltschvirus</taxon>
        <taxon>Maltschvirus maltsch</taxon>
    </lineage>
</organism>
<gene>
    <name evidence="1" type="ORF">UFOVP678_23</name>
</gene>
<evidence type="ECO:0000313" key="1">
    <source>
        <dbReference type="EMBL" id="CAB4157376.1"/>
    </source>
</evidence>
<reference evidence="1" key="1">
    <citation type="submission" date="2020-04" db="EMBL/GenBank/DDBJ databases">
        <authorList>
            <person name="Chiriac C."/>
            <person name="Salcher M."/>
            <person name="Ghai R."/>
            <person name="Kavagutti S V."/>
        </authorList>
    </citation>
    <scope>NUCLEOTIDE SEQUENCE</scope>
</reference>
<name>A0A6J5NHZ3_9CAUD</name>
<proteinExistence type="predicted"/>
<accession>A0A6J5NHZ3</accession>
<dbReference type="EMBL" id="LR796655">
    <property type="protein sequence ID" value="CAB4157376.1"/>
    <property type="molecule type" value="Genomic_DNA"/>
</dbReference>
<sequence>MTRYEMQYQIWHDLGYLDKPVNRSKERYLQHLWKLSDDELFKLWMNIHNAREAYKQ</sequence>
<protein>
    <submittedName>
        <fullName evidence="1">Uncharacterized protein</fullName>
    </submittedName>
</protein>